<reference evidence="1" key="2">
    <citation type="journal article" date="2015" name="Data Brief">
        <title>Shoot transcriptome of the giant reed, Arundo donax.</title>
        <authorList>
            <person name="Barrero R.A."/>
            <person name="Guerrero F.D."/>
            <person name="Moolhuijzen P."/>
            <person name="Goolsby J.A."/>
            <person name="Tidwell J."/>
            <person name="Bellgard S.E."/>
            <person name="Bellgard M.I."/>
        </authorList>
    </citation>
    <scope>NUCLEOTIDE SEQUENCE</scope>
    <source>
        <tissue evidence="1">Shoot tissue taken approximately 20 cm above the soil surface</tissue>
    </source>
</reference>
<evidence type="ECO:0000313" key="1">
    <source>
        <dbReference type="EMBL" id="JAD73473.1"/>
    </source>
</evidence>
<proteinExistence type="predicted"/>
<organism evidence="1">
    <name type="scientific">Arundo donax</name>
    <name type="common">Giant reed</name>
    <name type="synonym">Donax arundinaceus</name>
    <dbReference type="NCBI Taxonomy" id="35708"/>
    <lineage>
        <taxon>Eukaryota</taxon>
        <taxon>Viridiplantae</taxon>
        <taxon>Streptophyta</taxon>
        <taxon>Embryophyta</taxon>
        <taxon>Tracheophyta</taxon>
        <taxon>Spermatophyta</taxon>
        <taxon>Magnoliopsida</taxon>
        <taxon>Liliopsida</taxon>
        <taxon>Poales</taxon>
        <taxon>Poaceae</taxon>
        <taxon>PACMAD clade</taxon>
        <taxon>Arundinoideae</taxon>
        <taxon>Arundineae</taxon>
        <taxon>Arundo</taxon>
    </lineage>
</organism>
<dbReference type="EMBL" id="GBRH01224422">
    <property type="protein sequence ID" value="JAD73473.1"/>
    <property type="molecule type" value="Transcribed_RNA"/>
</dbReference>
<protein>
    <submittedName>
        <fullName evidence="1">Uncharacterized protein</fullName>
    </submittedName>
</protein>
<reference evidence="1" key="1">
    <citation type="submission" date="2014-09" db="EMBL/GenBank/DDBJ databases">
        <authorList>
            <person name="Magalhaes I.L.F."/>
            <person name="Oliveira U."/>
            <person name="Santos F.R."/>
            <person name="Vidigal T.H.D.A."/>
            <person name="Brescovit A.D."/>
            <person name="Santos A.J."/>
        </authorList>
    </citation>
    <scope>NUCLEOTIDE SEQUENCE</scope>
    <source>
        <tissue evidence="1">Shoot tissue taken approximately 20 cm above the soil surface</tissue>
    </source>
</reference>
<accession>A0A0A9CG88</accession>
<name>A0A0A9CG88_ARUDO</name>
<dbReference type="AlphaFoldDB" id="A0A0A9CG88"/>
<sequence length="45" mass="5350">MPLQHSYKLLCSIVKQADFCSEVLDEMFLYLCNIRINQQCKKKKV</sequence>